<reference evidence="1" key="1">
    <citation type="journal article" date="2015" name="Nature">
        <title>Complex archaea that bridge the gap between prokaryotes and eukaryotes.</title>
        <authorList>
            <person name="Spang A."/>
            <person name="Saw J.H."/>
            <person name="Jorgensen S.L."/>
            <person name="Zaremba-Niedzwiedzka K."/>
            <person name="Martijn J."/>
            <person name="Lind A.E."/>
            <person name="van Eijk R."/>
            <person name="Schleper C."/>
            <person name="Guy L."/>
            <person name="Ettema T.J."/>
        </authorList>
    </citation>
    <scope>NUCLEOTIDE SEQUENCE</scope>
</reference>
<organism evidence="1">
    <name type="scientific">marine sediment metagenome</name>
    <dbReference type="NCBI Taxonomy" id="412755"/>
    <lineage>
        <taxon>unclassified sequences</taxon>
        <taxon>metagenomes</taxon>
        <taxon>ecological metagenomes</taxon>
    </lineage>
</organism>
<accession>A0A0F8Z7W7</accession>
<dbReference type="EMBL" id="LAZR01052816">
    <property type="protein sequence ID" value="KKK82110.1"/>
    <property type="molecule type" value="Genomic_DNA"/>
</dbReference>
<name>A0A0F8Z7W7_9ZZZZ</name>
<dbReference type="AlphaFoldDB" id="A0A0F8Z7W7"/>
<protein>
    <submittedName>
        <fullName evidence="1">Uncharacterized protein</fullName>
    </submittedName>
</protein>
<proteinExistence type="predicted"/>
<sequence>MALDKKKLLRTRAKSMLQTLETETGNATRNRVSTTLAESYNTLLDDIVEVVPELQGALPNQIRSTTPFAKMGESDADHVDLKVFLNQAVDLLDAVCEQDRAG</sequence>
<gene>
    <name evidence="1" type="ORF">LCGC14_2806660</name>
</gene>
<evidence type="ECO:0000313" key="1">
    <source>
        <dbReference type="EMBL" id="KKK82110.1"/>
    </source>
</evidence>
<comment type="caution">
    <text evidence="1">The sequence shown here is derived from an EMBL/GenBank/DDBJ whole genome shotgun (WGS) entry which is preliminary data.</text>
</comment>